<feature type="transmembrane region" description="Helical" evidence="8">
    <location>
        <begin position="152"/>
        <end position="169"/>
    </location>
</feature>
<dbReference type="Pfam" id="PF01284">
    <property type="entry name" value="MARVEL"/>
    <property type="match status" value="1"/>
</dbReference>
<keyword evidence="4 8" id="KW-1133">Transmembrane helix</keyword>
<dbReference type="PROSITE" id="PS51225">
    <property type="entry name" value="MARVEL"/>
    <property type="match status" value="1"/>
</dbReference>
<keyword evidence="10" id="KW-1185">Reference proteome</keyword>
<evidence type="ECO:0000313" key="11">
    <source>
        <dbReference type="RefSeq" id="XP_041424261.1"/>
    </source>
</evidence>
<accession>A0A8J1L3Y0</accession>
<evidence type="ECO:0000256" key="5">
    <source>
        <dbReference type="ARBA" id="ARBA00023136"/>
    </source>
</evidence>
<dbReference type="GO" id="GO:0031594">
    <property type="term" value="C:neuromuscular junction"/>
    <property type="evidence" value="ECO:0000318"/>
    <property type="project" value="GO_Central"/>
</dbReference>
<gene>
    <name evidence="11" type="primary">syngr4.L</name>
</gene>
<evidence type="ECO:0000256" key="1">
    <source>
        <dbReference type="ARBA" id="ARBA00004141"/>
    </source>
</evidence>
<organism evidence="10 11">
    <name type="scientific">Xenopus laevis</name>
    <name type="common">African clawed frog</name>
    <dbReference type="NCBI Taxonomy" id="8355"/>
    <lineage>
        <taxon>Eukaryota</taxon>
        <taxon>Metazoa</taxon>
        <taxon>Chordata</taxon>
        <taxon>Craniata</taxon>
        <taxon>Vertebrata</taxon>
        <taxon>Euteleostomi</taxon>
        <taxon>Amphibia</taxon>
        <taxon>Batrachia</taxon>
        <taxon>Anura</taxon>
        <taxon>Pipoidea</taxon>
        <taxon>Pipidae</taxon>
        <taxon>Xenopodinae</taxon>
        <taxon>Xenopus</taxon>
        <taxon>Xenopus</taxon>
    </lineage>
</organism>
<dbReference type="InterPro" id="IPR008253">
    <property type="entry name" value="Marvel"/>
</dbReference>
<evidence type="ECO:0000259" key="9">
    <source>
        <dbReference type="PROSITE" id="PS51225"/>
    </source>
</evidence>
<dbReference type="GeneID" id="114004359"/>
<name>A0A8J1L3Y0_XENLA</name>
<dbReference type="PANTHER" id="PTHR10838:SF31">
    <property type="entry name" value="SYNAPTOGYRIN-4"/>
    <property type="match status" value="1"/>
</dbReference>
<comment type="subcellular location">
    <subcellularLocation>
        <location evidence="1">Membrane</location>
        <topology evidence="1">Multi-pass membrane protein</topology>
    </subcellularLocation>
</comment>
<dbReference type="Proteomes" id="UP000186698">
    <property type="component" value="Chromosome 7L"/>
</dbReference>
<dbReference type="CTD" id="114004359"/>
<proteinExistence type="inferred from homology"/>
<protein>
    <submittedName>
        <fullName evidence="11">Synaptogyrin 4 L homeolog isoform X1</fullName>
    </submittedName>
</protein>
<keyword evidence="3 6" id="KW-0812">Transmembrane</keyword>
<keyword evidence="5 6" id="KW-0472">Membrane</keyword>
<evidence type="ECO:0000256" key="4">
    <source>
        <dbReference type="ARBA" id="ARBA00022989"/>
    </source>
</evidence>
<dbReference type="OrthoDB" id="10041611at2759"/>
<reference evidence="11" key="1">
    <citation type="submission" date="2025-08" db="UniProtKB">
        <authorList>
            <consortium name="RefSeq"/>
        </authorList>
    </citation>
    <scope>IDENTIFICATION</scope>
    <source>
        <strain evidence="11">J_2021</strain>
        <tissue evidence="11">Erythrocytes</tissue>
    </source>
</reference>
<feature type="transmembrane region" description="Helical" evidence="8">
    <location>
        <begin position="107"/>
        <end position="132"/>
    </location>
</feature>
<evidence type="ECO:0000256" key="2">
    <source>
        <dbReference type="ARBA" id="ARBA00010252"/>
    </source>
</evidence>
<dbReference type="GO" id="GO:0030672">
    <property type="term" value="C:synaptic vesicle membrane"/>
    <property type="evidence" value="ECO:0000318"/>
    <property type="project" value="GO_Central"/>
</dbReference>
<comment type="similarity">
    <text evidence="2">Belongs to the synaptogyrin family.</text>
</comment>
<evidence type="ECO:0000313" key="10">
    <source>
        <dbReference type="Proteomes" id="UP000186698"/>
    </source>
</evidence>
<feature type="transmembrane region" description="Helical" evidence="8">
    <location>
        <begin position="21"/>
        <end position="48"/>
    </location>
</feature>
<dbReference type="PANTHER" id="PTHR10838">
    <property type="entry name" value="SYNAPTOGYRIN"/>
    <property type="match status" value="1"/>
</dbReference>
<sequence>MCKMSKHTCIRLGSMVKAKVYYTLFMMFTHLCDWWNQICSIIVCASLLSGGYQNLPTSSFLNCTLNDNSTACEYGISIGILGSIVCLLFVILDIVKPLFRRNLIKKVINITDLSISILFALLWLFGFCFLTHEWNMTVPFMFAFGKKEAETAIAFSFFSVLCWVILIYLEVSHFREKYLDAYTMSMMSLKRRELADRVHVEDIAEPPSLPPPTIVSSSMPSPVTDPFNE</sequence>
<evidence type="ECO:0000256" key="7">
    <source>
        <dbReference type="SAM" id="MobiDB-lite"/>
    </source>
</evidence>
<feature type="domain" description="MARVEL" evidence="9">
    <location>
        <begin position="24"/>
        <end position="175"/>
    </location>
</feature>
<evidence type="ECO:0000256" key="6">
    <source>
        <dbReference type="PROSITE-ProRule" id="PRU00581"/>
    </source>
</evidence>
<dbReference type="RefSeq" id="XP_041424261.1">
    <property type="nucleotide sequence ID" value="XM_041568327.1"/>
</dbReference>
<dbReference type="InterPro" id="IPR016579">
    <property type="entry name" value="Synaptogyrin"/>
</dbReference>
<feature type="region of interest" description="Disordered" evidence="7">
    <location>
        <begin position="204"/>
        <end position="229"/>
    </location>
</feature>
<dbReference type="AlphaFoldDB" id="A0A8J1L3Y0"/>
<feature type="transmembrane region" description="Helical" evidence="8">
    <location>
        <begin position="74"/>
        <end position="95"/>
    </location>
</feature>
<evidence type="ECO:0000256" key="3">
    <source>
        <dbReference type="ARBA" id="ARBA00022692"/>
    </source>
</evidence>
<evidence type="ECO:0000256" key="8">
    <source>
        <dbReference type="SAM" id="Phobius"/>
    </source>
</evidence>